<keyword evidence="2" id="KW-1185">Reference proteome</keyword>
<evidence type="ECO:0000313" key="2">
    <source>
        <dbReference type="Proteomes" id="UP001054837"/>
    </source>
</evidence>
<organism evidence="1 2">
    <name type="scientific">Caerostris darwini</name>
    <dbReference type="NCBI Taxonomy" id="1538125"/>
    <lineage>
        <taxon>Eukaryota</taxon>
        <taxon>Metazoa</taxon>
        <taxon>Ecdysozoa</taxon>
        <taxon>Arthropoda</taxon>
        <taxon>Chelicerata</taxon>
        <taxon>Arachnida</taxon>
        <taxon>Araneae</taxon>
        <taxon>Araneomorphae</taxon>
        <taxon>Entelegynae</taxon>
        <taxon>Araneoidea</taxon>
        <taxon>Araneidae</taxon>
        <taxon>Caerostris</taxon>
    </lineage>
</organism>
<proteinExistence type="predicted"/>
<protein>
    <recommendedName>
        <fullName evidence="3">Secreted protein</fullName>
    </recommendedName>
</protein>
<evidence type="ECO:0000313" key="1">
    <source>
        <dbReference type="EMBL" id="GIY66756.1"/>
    </source>
</evidence>
<sequence length="98" mass="11545">MSGPSRHLAQSPLRHLLLLFISRASRAPWRNILFGKSAIFFQKMKEWKWTKEKKNGVKMKMKETRLGWSLTFFSSHDALFFGAHKVLMRLHPQNMTKS</sequence>
<gene>
    <name evidence="1" type="ORF">CDAR_472971</name>
</gene>
<dbReference type="EMBL" id="BPLQ01012650">
    <property type="protein sequence ID" value="GIY66756.1"/>
    <property type="molecule type" value="Genomic_DNA"/>
</dbReference>
<dbReference type="AlphaFoldDB" id="A0AAV4V8T7"/>
<dbReference type="Proteomes" id="UP001054837">
    <property type="component" value="Unassembled WGS sequence"/>
</dbReference>
<name>A0AAV4V8T7_9ARAC</name>
<evidence type="ECO:0008006" key="3">
    <source>
        <dbReference type="Google" id="ProtNLM"/>
    </source>
</evidence>
<reference evidence="1 2" key="1">
    <citation type="submission" date="2021-06" db="EMBL/GenBank/DDBJ databases">
        <title>Caerostris darwini draft genome.</title>
        <authorList>
            <person name="Kono N."/>
            <person name="Arakawa K."/>
        </authorList>
    </citation>
    <scope>NUCLEOTIDE SEQUENCE [LARGE SCALE GENOMIC DNA]</scope>
</reference>
<comment type="caution">
    <text evidence="1">The sequence shown here is derived from an EMBL/GenBank/DDBJ whole genome shotgun (WGS) entry which is preliminary data.</text>
</comment>
<accession>A0AAV4V8T7</accession>